<gene>
    <name evidence="5" type="ORF">RDV84_03600</name>
</gene>
<organism evidence="5 6">
    <name type="scientific">Lysobacter yananisis</name>
    <dbReference type="NCBI Taxonomy" id="1003114"/>
    <lineage>
        <taxon>Bacteria</taxon>
        <taxon>Pseudomonadati</taxon>
        <taxon>Pseudomonadota</taxon>
        <taxon>Gammaproteobacteria</taxon>
        <taxon>Lysobacterales</taxon>
        <taxon>Lysobacteraceae</taxon>
        <taxon>Lysobacter</taxon>
    </lineage>
</organism>
<dbReference type="InterPro" id="IPR011051">
    <property type="entry name" value="RmlC_Cupin_sf"/>
</dbReference>
<reference evidence="5 6" key="1">
    <citation type="submission" date="2023-08" db="EMBL/GenBank/DDBJ databases">
        <title>The whole genome sequence of Lysobacter yananisis.</title>
        <authorList>
            <person name="Sun H."/>
        </authorList>
    </citation>
    <scope>NUCLEOTIDE SEQUENCE [LARGE SCALE GENOMIC DNA]</scope>
    <source>
        <strain evidence="5 6">SNNU513</strain>
    </source>
</reference>
<sequence length="233" mass="24952">MIELRPYSSLGGENHGWLDAKHHFSFAGYRDAARMGWGALRVWNDDTIAANTGFPPHSHADMEIITYVRDGAITHQDNLGNRGRTEAGDVQVMSAGGGIQHAEYNLEPGTTRIFQIWIIPDARGGAPTWGAKPFPKDDRGGRFVVLASGIEGDEDALPIRAAARVLGLTLAAGESAEYGFDGERYGYLVPAKGAIEVNGVTVNARDGAAIRGEARIRVTALEDAEVVLVDTAP</sequence>
<evidence type="ECO:0000259" key="4">
    <source>
        <dbReference type="Pfam" id="PF17954"/>
    </source>
</evidence>
<dbReference type="EMBL" id="CP133568">
    <property type="protein sequence ID" value="WMT03943.1"/>
    <property type="molecule type" value="Genomic_DNA"/>
</dbReference>
<dbReference type="PANTHER" id="PTHR43212">
    <property type="entry name" value="QUERCETIN 2,3-DIOXYGENASE"/>
    <property type="match status" value="1"/>
</dbReference>
<evidence type="ECO:0000259" key="3">
    <source>
        <dbReference type="Pfam" id="PF02678"/>
    </source>
</evidence>
<keyword evidence="6" id="KW-1185">Reference proteome</keyword>
<feature type="domain" description="Pirin N-terminal" evidence="3">
    <location>
        <begin position="11"/>
        <end position="118"/>
    </location>
</feature>
<dbReference type="RefSeq" id="WP_309152475.1">
    <property type="nucleotide sequence ID" value="NZ_CP133568.1"/>
</dbReference>
<protein>
    <submittedName>
        <fullName evidence="5">Pirin family protein</fullName>
    </submittedName>
</protein>
<dbReference type="Proteomes" id="UP001229313">
    <property type="component" value="Chromosome"/>
</dbReference>
<dbReference type="SUPFAM" id="SSF51182">
    <property type="entry name" value="RmlC-like cupins"/>
    <property type="match status" value="1"/>
</dbReference>
<feature type="domain" description="Quercetin 2,3-dioxygenase C-terminal cupin" evidence="4">
    <location>
        <begin position="150"/>
        <end position="230"/>
    </location>
</feature>
<evidence type="ECO:0000313" key="6">
    <source>
        <dbReference type="Proteomes" id="UP001229313"/>
    </source>
</evidence>
<name>A0ABY9PC09_9GAMM</name>
<dbReference type="InterPro" id="IPR014710">
    <property type="entry name" value="RmlC-like_jellyroll"/>
</dbReference>
<evidence type="ECO:0000256" key="1">
    <source>
        <dbReference type="ARBA" id="ARBA00008416"/>
    </source>
</evidence>
<dbReference type="Gene3D" id="2.60.120.10">
    <property type="entry name" value="Jelly Rolls"/>
    <property type="match status" value="2"/>
</dbReference>
<comment type="similarity">
    <text evidence="1 2">Belongs to the pirin family.</text>
</comment>
<dbReference type="InterPro" id="IPR041602">
    <property type="entry name" value="Quercetinase_C"/>
</dbReference>
<dbReference type="CDD" id="cd02910">
    <property type="entry name" value="cupin_Yhhw_N"/>
    <property type="match status" value="1"/>
</dbReference>
<accession>A0ABY9PC09</accession>
<dbReference type="Pfam" id="PF17954">
    <property type="entry name" value="Pirin_C_2"/>
    <property type="match status" value="1"/>
</dbReference>
<proteinExistence type="inferred from homology"/>
<evidence type="ECO:0000313" key="5">
    <source>
        <dbReference type="EMBL" id="WMT03943.1"/>
    </source>
</evidence>
<evidence type="ECO:0000256" key="2">
    <source>
        <dbReference type="RuleBase" id="RU003457"/>
    </source>
</evidence>
<dbReference type="Pfam" id="PF02678">
    <property type="entry name" value="Pirin"/>
    <property type="match status" value="1"/>
</dbReference>
<dbReference type="PIRSF" id="PIRSF006232">
    <property type="entry name" value="Pirin"/>
    <property type="match status" value="1"/>
</dbReference>
<dbReference type="PANTHER" id="PTHR43212:SF3">
    <property type="entry name" value="QUERCETIN 2,3-DIOXYGENASE"/>
    <property type="match status" value="1"/>
</dbReference>
<dbReference type="InterPro" id="IPR003829">
    <property type="entry name" value="Pirin_N_dom"/>
</dbReference>
<dbReference type="InterPro" id="IPR012093">
    <property type="entry name" value="Pirin"/>
</dbReference>